<sequence length="258" mass="29158">MSQEPVVDNHVPGERWEFNEDVAKQFDLMLEKSIPGYGQMRDLVYRIGKRFVQSPSNVIDLGASRGEAVARFIAEFPHSDFFLSEVSEPMLAEMHERFADLPNVFPVSYDLRKTSEQIATAIRNPKFGMAHAGLNPVASHTTLVLSILTMIFVPINFRPSIYKGVYDGLARGGAFIVVEKVLGNSAAMQELLVDVYHEYKHDNGYSWEAIERKRAALEGVQVPVSHETNIDMLRAAGFRNVESFWRNMNFVAYLAIKD</sequence>
<reference evidence="1 2" key="1">
    <citation type="journal article" date="2014" name="Genome Announc.">
        <title>Complete Genome Sequence of the Novel Giant Pseudomonas Phage PaBG.</title>
        <authorList>
            <person name="Sykilinda N.N."/>
            <person name="Bondar A.A."/>
            <person name="Gorshkova A.S."/>
            <person name="Kurochkina L.P."/>
            <person name="Kulikov E.E."/>
            <person name="Shneider M.M."/>
            <person name="Kadykov V.A."/>
            <person name="Solovjeva N.V."/>
            <person name="Kabilov M.R."/>
            <person name="Mesyanzhinov V.V."/>
            <person name="Vlassov V.V."/>
            <person name="Drukker V.V."/>
            <person name="Miroshnikov K.A."/>
        </authorList>
    </citation>
    <scope>NUCLEOTIDE SEQUENCE [LARGE SCALE GENOMIC DNA]</scope>
</reference>
<dbReference type="SUPFAM" id="SSF53335">
    <property type="entry name" value="S-adenosyl-L-methionine-dependent methyltransferases"/>
    <property type="match status" value="1"/>
</dbReference>
<dbReference type="OrthoDB" id="37954at10239"/>
<dbReference type="Proteomes" id="UP000015545">
    <property type="component" value="Segment"/>
</dbReference>
<name>S5VMD2_9CAUD</name>
<protein>
    <submittedName>
        <fullName evidence="1">tRNA (Cmo5U34)-methyltransferase</fullName>
    </submittedName>
</protein>
<organism evidence="1 2">
    <name type="scientific">Pseudomonas phage PaBG</name>
    <dbReference type="NCBI Taxonomy" id="1335230"/>
    <lineage>
        <taxon>Viruses</taxon>
        <taxon>Duplodnaviria</taxon>
        <taxon>Heunggongvirae</taxon>
        <taxon>Uroviricota</taxon>
        <taxon>Caudoviricetes</taxon>
        <taxon>Baikalvirus</taxon>
        <taxon>Baikalvirus PaBG</taxon>
    </lineage>
</organism>
<dbReference type="InterPro" id="IPR029063">
    <property type="entry name" value="SAM-dependent_MTases_sf"/>
</dbReference>
<gene>
    <name evidence="1" type="ORF">PaBG_00170</name>
</gene>
<dbReference type="Gene3D" id="3.40.50.150">
    <property type="entry name" value="Vaccinia Virus protein VP39"/>
    <property type="match status" value="1"/>
</dbReference>
<evidence type="ECO:0000313" key="2">
    <source>
        <dbReference type="Proteomes" id="UP000015545"/>
    </source>
</evidence>
<keyword evidence="2" id="KW-1185">Reference proteome</keyword>
<dbReference type="EMBL" id="KF147891">
    <property type="protein sequence ID" value="AGS82054.1"/>
    <property type="molecule type" value="Genomic_DNA"/>
</dbReference>
<evidence type="ECO:0000313" key="1">
    <source>
        <dbReference type="EMBL" id="AGS82054.1"/>
    </source>
</evidence>
<keyword evidence="1" id="KW-0489">Methyltransferase</keyword>
<dbReference type="RefSeq" id="YP_008433501.1">
    <property type="nucleotide sequence ID" value="NC_022096.1"/>
</dbReference>
<dbReference type="KEGG" id="vg:16574856"/>
<dbReference type="GO" id="GO:0032259">
    <property type="term" value="P:methylation"/>
    <property type="evidence" value="ECO:0007669"/>
    <property type="project" value="UniProtKB-KW"/>
</dbReference>
<accession>S5VMD2</accession>
<keyword evidence="1" id="KW-0808">Transferase</keyword>
<dbReference type="GO" id="GO:0008168">
    <property type="term" value="F:methyltransferase activity"/>
    <property type="evidence" value="ECO:0007669"/>
    <property type="project" value="UniProtKB-KW"/>
</dbReference>
<proteinExistence type="predicted"/>